<sequence>MEGIYLIFVAVLFLLAFSDLMVGVANDAVNFLNSAVGAKAASFKTVLIVASVGVLIGATFSSGLMEIARKGLFFPGMFSFNEVIIIFLAVMITDVILLDMFNTFGLPTSTTVSIVFELLGASVAIAIIKITGSEQTMQDIGQYINSAKALAIITGILVSVAIAFSVGALVQYITRVLFTFNLRFNLKYFGALWGGMAITGITYFMLIKGAKGASFITSDTLSYISANTGMILLASFAGWTVILQILMLLFRLNVLKVIVLAGTFALAMAFAGNDLVNFIGVPLAGLKALQLFNAAPGADPNTFLMTGLAEDVKTETWMLLIAGVVMAITLWTSKKARSVIETSVDLSRQGEGAERFNSSILSRNLVRGAMNVSSAISRFMPDRVNFWIEKRFNPPDETTITQMPDGAAFDMLRASVNLVVASMLIALGTSLKLPLSTTYVTFMVAMGTSLADRAWGRESAVYRITGVLSVIGGWFFTALAAFTVALVAASILYFGGLVATFALLFLAGFLIYRTHRIHIRRTNERKADEAIDALPDELSTETIIVRCSLTIQQVLEQSLAIFKETLMGLMDEDRKVLKNAKSGSEALNLSTKRLKNQISKTLSHLREDSVESGHYYVQAIDYLREINHCISFITMPSFEHVENNHRPMIPVQIEELSRLNGEISLLFGEVMSMLKKQNYDDFDMIVARQQNIQRIIEETRKKQVKRIKNSETGTRNSILYLNILAEIKNLTLYTLNLLKSSRDFELSSRITGKNAE</sequence>
<protein>
    <recommendedName>
        <fullName evidence="8">Phosphate transporter</fullName>
    </recommendedName>
</protein>
<feature type="transmembrane region" description="Helical" evidence="6">
    <location>
        <begin position="228"/>
        <end position="248"/>
    </location>
</feature>
<dbReference type="GO" id="GO:0035435">
    <property type="term" value="P:phosphate ion transmembrane transport"/>
    <property type="evidence" value="ECO:0007669"/>
    <property type="project" value="TreeGrafter"/>
</dbReference>
<comment type="caution">
    <text evidence="7">The sequence shown here is derived from an EMBL/GenBank/DDBJ whole genome shotgun (WGS) entry which is preliminary data.</text>
</comment>
<keyword evidence="4 6" id="KW-1133">Transmembrane helix</keyword>
<comment type="subcellular location">
    <subcellularLocation>
        <location evidence="1">Membrane</location>
        <topology evidence="1">Multi-pass membrane protein</topology>
    </subcellularLocation>
</comment>
<dbReference type="Pfam" id="PF01384">
    <property type="entry name" value="PHO4"/>
    <property type="match status" value="1"/>
</dbReference>
<accession>A0A644TT95</accession>
<reference evidence="7" key="1">
    <citation type="submission" date="2019-08" db="EMBL/GenBank/DDBJ databases">
        <authorList>
            <person name="Kucharzyk K."/>
            <person name="Murdoch R.W."/>
            <person name="Higgins S."/>
            <person name="Loffler F."/>
        </authorList>
    </citation>
    <scope>NUCLEOTIDE SEQUENCE</scope>
</reference>
<feature type="transmembrane region" description="Helical" evidence="6">
    <location>
        <begin position="254"/>
        <end position="271"/>
    </location>
</feature>
<feature type="transmembrane region" description="Helical" evidence="6">
    <location>
        <begin position="149"/>
        <end position="174"/>
    </location>
</feature>
<dbReference type="GO" id="GO:0005315">
    <property type="term" value="F:phosphate transmembrane transporter activity"/>
    <property type="evidence" value="ECO:0007669"/>
    <property type="project" value="InterPro"/>
</dbReference>
<evidence type="ECO:0000256" key="3">
    <source>
        <dbReference type="ARBA" id="ARBA00022692"/>
    </source>
</evidence>
<keyword evidence="5 6" id="KW-0472">Membrane</keyword>
<feature type="transmembrane region" description="Helical" evidence="6">
    <location>
        <begin position="491"/>
        <end position="512"/>
    </location>
</feature>
<dbReference type="PANTHER" id="PTHR11101:SF16">
    <property type="entry name" value="PHOSPHATE TRANSPORTER"/>
    <property type="match status" value="1"/>
</dbReference>
<feature type="transmembrane region" description="Helical" evidence="6">
    <location>
        <begin position="316"/>
        <end position="333"/>
    </location>
</feature>
<evidence type="ECO:0000256" key="1">
    <source>
        <dbReference type="ARBA" id="ARBA00004141"/>
    </source>
</evidence>
<gene>
    <name evidence="7" type="ORF">SDC9_15424</name>
</gene>
<dbReference type="GO" id="GO:0016020">
    <property type="term" value="C:membrane"/>
    <property type="evidence" value="ECO:0007669"/>
    <property type="project" value="UniProtKB-SubCell"/>
</dbReference>
<feature type="transmembrane region" description="Helical" evidence="6">
    <location>
        <begin position="41"/>
        <end position="60"/>
    </location>
</feature>
<evidence type="ECO:0000256" key="4">
    <source>
        <dbReference type="ARBA" id="ARBA00022989"/>
    </source>
</evidence>
<evidence type="ECO:0000256" key="6">
    <source>
        <dbReference type="SAM" id="Phobius"/>
    </source>
</evidence>
<evidence type="ECO:0000256" key="2">
    <source>
        <dbReference type="ARBA" id="ARBA00022448"/>
    </source>
</evidence>
<name>A0A644TT95_9ZZZZ</name>
<dbReference type="PANTHER" id="PTHR11101">
    <property type="entry name" value="PHOSPHATE TRANSPORTER"/>
    <property type="match status" value="1"/>
</dbReference>
<dbReference type="InterPro" id="IPR001204">
    <property type="entry name" value="Phos_transporter"/>
</dbReference>
<keyword evidence="3 6" id="KW-0812">Transmembrane</keyword>
<keyword evidence="2" id="KW-0813">Transport</keyword>
<evidence type="ECO:0008006" key="8">
    <source>
        <dbReference type="Google" id="ProtNLM"/>
    </source>
</evidence>
<feature type="transmembrane region" description="Helical" evidence="6">
    <location>
        <begin position="104"/>
        <end position="128"/>
    </location>
</feature>
<feature type="transmembrane region" description="Helical" evidence="6">
    <location>
        <begin position="467"/>
        <end position="485"/>
    </location>
</feature>
<evidence type="ECO:0000256" key="5">
    <source>
        <dbReference type="ARBA" id="ARBA00023136"/>
    </source>
</evidence>
<dbReference type="AlphaFoldDB" id="A0A644TT95"/>
<proteinExistence type="predicted"/>
<feature type="transmembrane region" description="Helical" evidence="6">
    <location>
        <begin position="411"/>
        <end position="431"/>
    </location>
</feature>
<feature type="transmembrane region" description="Helical" evidence="6">
    <location>
        <begin position="186"/>
        <end position="207"/>
    </location>
</feature>
<dbReference type="EMBL" id="VSSQ01000048">
    <property type="protein sequence ID" value="MPL69677.1"/>
    <property type="molecule type" value="Genomic_DNA"/>
</dbReference>
<evidence type="ECO:0000313" key="7">
    <source>
        <dbReference type="EMBL" id="MPL69677.1"/>
    </source>
</evidence>
<organism evidence="7">
    <name type="scientific">bioreactor metagenome</name>
    <dbReference type="NCBI Taxonomy" id="1076179"/>
    <lineage>
        <taxon>unclassified sequences</taxon>
        <taxon>metagenomes</taxon>
        <taxon>ecological metagenomes</taxon>
    </lineage>
</organism>